<protein>
    <submittedName>
        <fullName evidence="5">SAM-dependent methyltransferase</fullName>
    </submittedName>
</protein>
<proteinExistence type="predicted"/>
<accession>A0A927MYV8</accession>
<dbReference type="SUPFAM" id="SSF53335">
    <property type="entry name" value="S-adenosyl-L-methionine-dependent methyltransferases"/>
    <property type="match status" value="1"/>
</dbReference>
<evidence type="ECO:0000256" key="2">
    <source>
        <dbReference type="ARBA" id="ARBA00022679"/>
    </source>
</evidence>
<dbReference type="InterPro" id="IPR029063">
    <property type="entry name" value="SAM-dependent_MTases_sf"/>
</dbReference>
<evidence type="ECO:0000313" key="6">
    <source>
        <dbReference type="Proteomes" id="UP000638648"/>
    </source>
</evidence>
<dbReference type="GO" id="GO:0032259">
    <property type="term" value="P:methylation"/>
    <property type="evidence" value="ECO:0007669"/>
    <property type="project" value="UniProtKB-KW"/>
</dbReference>
<evidence type="ECO:0000313" key="5">
    <source>
        <dbReference type="EMBL" id="MBE1609486.1"/>
    </source>
</evidence>
<dbReference type="Proteomes" id="UP000638648">
    <property type="component" value="Unassembled WGS sequence"/>
</dbReference>
<feature type="domain" description="Methyltransferase type 11" evidence="4">
    <location>
        <begin position="38"/>
        <end position="127"/>
    </location>
</feature>
<dbReference type="PANTHER" id="PTHR43464:SF19">
    <property type="entry name" value="UBIQUINONE BIOSYNTHESIS O-METHYLTRANSFERASE, MITOCHONDRIAL"/>
    <property type="match status" value="1"/>
</dbReference>
<comment type="caution">
    <text evidence="5">The sequence shown here is derived from an EMBL/GenBank/DDBJ whole genome shotgun (WGS) entry which is preliminary data.</text>
</comment>
<dbReference type="AlphaFoldDB" id="A0A927MYV8"/>
<reference evidence="5" key="1">
    <citation type="submission" date="2020-10" db="EMBL/GenBank/DDBJ databases">
        <title>Sequencing the genomes of 1000 actinobacteria strains.</title>
        <authorList>
            <person name="Klenk H.-P."/>
        </authorList>
    </citation>
    <scope>NUCLEOTIDE SEQUENCE</scope>
    <source>
        <strain evidence="5">DSM 45354</strain>
    </source>
</reference>
<name>A0A927MYV8_9ACTN</name>
<organism evidence="5 6">
    <name type="scientific">Actinopolymorpha pittospori</name>
    <dbReference type="NCBI Taxonomy" id="648752"/>
    <lineage>
        <taxon>Bacteria</taxon>
        <taxon>Bacillati</taxon>
        <taxon>Actinomycetota</taxon>
        <taxon>Actinomycetes</taxon>
        <taxon>Propionibacteriales</taxon>
        <taxon>Actinopolymorphaceae</taxon>
        <taxon>Actinopolymorpha</taxon>
    </lineage>
</organism>
<dbReference type="InterPro" id="IPR013216">
    <property type="entry name" value="Methyltransf_11"/>
</dbReference>
<evidence type="ECO:0000259" key="4">
    <source>
        <dbReference type="Pfam" id="PF08241"/>
    </source>
</evidence>
<evidence type="ECO:0000256" key="1">
    <source>
        <dbReference type="ARBA" id="ARBA00022603"/>
    </source>
</evidence>
<dbReference type="Pfam" id="PF08241">
    <property type="entry name" value="Methyltransf_11"/>
    <property type="match status" value="1"/>
</dbReference>
<dbReference type="EMBL" id="JADBEM010000001">
    <property type="protein sequence ID" value="MBE1609486.1"/>
    <property type="molecule type" value="Genomic_DNA"/>
</dbReference>
<evidence type="ECO:0000256" key="3">
    <source>
        <dbReference type="ARBA" id="ARBA00022691"/>
    </source>
</evidence>
<keyword evidence="3" id="KW-0949">S-adenosyl-L-methionine</keyword>
<dbReference type="Gene3D" id="3.40.50.150">
    <property type="entry name" value="Vaccinia Virus protein VP39"/>
    <property type="match status" value="1"/>
</dbReference>
<dbReference type="RefSeq" id="WP_192753055.1">
    <property type="nucleotide sequence ID" value="NZ_BAABJL010000156.1"/>
</dbReference>
<gene>
    <name evidence="5" type="ORF">HEB94_006334</name>
</gene>
<dbReference type="PANTHER" id="PTHR43464">
    <property type="entry name" value="METHYLTRANSFERASE"/>
    <property type="match status" value="1"/>
</dbReference>
<dbReference type="GO" id="GO:0008757">
    <property type="term" value="F:S-adenosylmethionine-dependent methyltransferase activity"/>
    <property type="evidence" value="ECO:0007669"/>
    <property type="project" value="InterPro"/>
</dbReference>
<keyword evidence="2" id="KW-0808">Transferase</keyword>
<dbReference type="CDD" id="cd02440">
    <property type="entry name" value="AdoMet_MTases"/>
    <property type="match status" value="1"/>
</dbReference>
<keyword evidence="1 5" id="KW-0489">Methyltransferase</keyword>
<sequence length="259" mass="27444">MTSQTWNASLYDDKHGFVSALGAGVIDLLDARPGERVLDVGCGTGDHVASLRAAGVEVTGVDASADMISRAREKFPDLPVRVADVRDLPFDAEFDAVLSNATLHWVREAPAAASSIARALAPGGRFVAEFGGAGNIATIADGAQTLRKDLGLAPAQSPWFFPTIGVYAAMLEAVGLEVSGAWLFDRPTQLVGEDGLANWLTMFCAHLLVGVPDVDGFLAELATRLRPVLYRDGSWWADYRRIRVTAVKPALRGAAASPA</sequence>
<keyword evidence="6" id="KW-1185">Reference proteome</keyword>